<keyword evidence="1" id="KW-0472">Membrane</keyword>
<dbReference type="EMBL" id="NJPP01000012">
    <property type="protein sequence ID" value="PIT70333.1"/>
    <property type="molecule type" value="Genomic_DNA"/>
</dbReference>
<evidence type="ECO:0000256" key="1">
    <source>
        <dbReference type="SAM" id="Phobius"/>
    </source>
</evidence>
<evidence type="ECO:0000313" key="3">
    <source>
        <dbReference type="Proteomes" id="UP000230791"/>
    </source>
</evidence>
<evidence type="ECO:0000313" key="2">
    <source>
        <dbReference type="EMBL" id="PIT70333.1"/>
    </source>
</evidence>
<feature type="transmembrane region" description="Helical" evidence="1">
    <location>
        <begin position="20"/>
        <end position="38"/>
    </location>
</feature>
<keyword evidence="1" id="KW-1133">Transmembrane helix</keyword>
<dbReference type="AlphaFoldDB" id="A0A2M6UVV5"/>
<proteinExistence type="predicted"/>
<protein>
    <submittedName>
        <fullName evidence="2">Uncharacterized protein</fullName>
    </submittedName>
</protein>
<reference evidence="2 3" key="1">
    <citation type="submission" date="2017-06" db="EMBL/GenBank/DDBJ databases">
        <title>Draft genome of Bartonella tribocorum C635.</title>
        <authorList>
            <person name="Hadjadj L."/>
            <person name="Jiyipong T."/>
            <person name="Diene S.M."/>
            <person name="Morand S."/>
            <person name="Rolain J.-M."/>
        </authorList>
    </citation>
    <scope>NUCLEOTIDE SEQUENCE [LARGE SCALE GENOMIC DNA]</scope>
    <source>
        <strain evidence="2 3">C635</strain>
    </source>
</reference>
<accession>A0A2M6UVV5</accession>
<dbReference type="Proteomes" id="UP000230791">
    <property type="component" value="Unassembled WGS sequence"/>
</dbReference>
<sequence>MIGCYNIFLVLFHIFTLWPYFPALEMGISSVIIILFIFMKKFYLKKEIDSWLEKSPYNHSIMP</sequence>
<keyword evidence="1" id="KW-0812">Transmembrane</keyword>
<organism evidence="2 3">
    <name type="scientific">Bartonella tribocorum</name>
    <dbReference type="NCBI Taxonomy" id="85701"/>
    <lineage>
        <taxon>Bacteria</taxon>
        <taxon>Pseudomonadati</taxon>
        <taxon>Pseudomonadota</taxon>
        <taxon>Alphaproteobacteria</taxon>
        <taxon>Hyphomicrobiales</taxon>
        <taxon>Bartonellaceae</taxon>
        <taxon>Bartonella</taxon>
    </lineage>
</organism>
<name>A0A2M6UVV5_9HYPH</name>
<comment type="caution">
    <text evidence="2">The sequence shown here is derived from an EMBL/GenBank/DDBJ whole genome shotgun (WGS) entry which is preliminary data.</text>
</comment>
<gene>
    <name evidence="2" type="ORF">CEV08_04605</name>
</gene>